<dbReference type="Pfam" id="PF17853">
    <property type="entry name" value="GGDEF_2"/>
    <property type="match status" value="1"/>
</dbReference>
<dbReference type="InterPro" id="IPR041522">
    <property type="entry name" value="CdaR_GGDEF"/>
</dbReference>
<dbReference type="InterPro" id="IPR042070">
    <property type="entry name" value="PucR_C-HTH_sf"/>
</dbReference>
<dbReference type="PANTHER" id="PTHR33744:SF1">
    <property type="entry name" value="DNA-BINDING TRANSCRIPTIONAL ACTIVATOR ADER"/>
    <property type="match status" value="1"/>
</dbReference>
<dbReference type="PANTHER" id="PTHR33744">
    <property type="entry name" value="CARBOHYDRATE DIACID REGULATOR"/>
    <property type="match status" value="1"/>
</dbReference>
<evidence type="ECO:0000259" key="3">
    <source>
        <dbReference type="Pfam" id="PF13556"/>
    </source>
</evidence>
<feature type="domain" description="CdaR GGDEF-like" evidence="4">
    <location>
        <begin position="292"/>
        <end position="396"/>
    </location>
</feature>
<dbReference type="Pfam" id="PF07905">
    <property type="entry name" value="PucR"/>
    <property type="match status" value="1"/>
</dbReference>
<dbReference type="Pfam" id="PF13556">
    <property type="entry name" value="HTH_30"/>
    <property type="match status" value="1"/>
</dbReference>
<feature type="domain" description="PucR C-terminal helix-turn-helix" evidence="3">
    <location>
        <begin position="449"/>
        <end position="507"/>
    </location>
</feature>
<dbReference type="eggNOG" id="COG2508">
    <property type="taxonomic scope" value="Bacteria"/>
</dbReference>
<protein>
    <submittedName>
        <fullName evidence="5">CdaR family transcriptional regulator</fullName>
    </submittedName>
</protein>
<evidence type="ECO:0000259" key="2">
    <source>
        <dbReference type="Pfam" id="PF07905"/>
    </source>
</evidence>
<dbReference type="InterPro" id="IPR051448">
    <property type="entry name" value="CdaR-like_regulators"/>
</dbReference>
<dbReference type="Gene3D" id="1.10.10.2840">
    <property type="entry name" value="PucR C-terminal helix-turn-helix domain"/>
    <property type="match status" value="1"/>
</dbReference>
<dbReference type="RefSeq" id="WP_128640610.1">
    <property type="nucleotide sequence ID" value="NZ_CP008947.1"/>
</dbReference>
<dbReference type="AlphaFoldDB" id="A0A076ENY9"/>
<feature type="domain" description="Purine catabolism PurC-like" evidence="2">
    <location>
        <begin position="13"/>
        <end position="125"/>
    </location>
</feature>
<reference evidence="5 6" key="1">
    <citation type="submission" date="2014-07" db="EMBL/GenBank/DDBJ databases">
        <title>Genome Sequence of Rhodococcus opacus Strain R7, a Biodegrader of Mono- and Polycyclic Aromatic Hydrocarbons.</title>
        <authorList>
            <person name="Di Gennaro P."/>
            <person name="Zampolli J."/>
            <person name="Presti I."/>
            <person name="Cappelletti M."/>
            <person name="D'Ursi P."/>
            <person name="Orro A."/>
            <person name="Mezzelani A."/>
            <person name="Milanesi L."/>
        </authorList>
    </citation>
    <scope>NUCLEOTIDE SEQUENCE [LARGE SCALE GENOMIC DNA]</scope>
    <source>
        <strain evidence="5 6">R7</strain>
    </source>
</reference>
<organism evidence="5 6">
    <name type="scientific">Rhodococcus opacus</name>
    <name type="common">Nocardia opaca</name>
    <dbReference type="NCBI Taxonomy" id="37919"/>
    <lineage>
        <taxon>Bacteria</taxon>
        <taxon>Bacillati</taxon>
        <taxon>Actinomycetota</taxon>
        <taxon>Actinomycetes</taxon>
        <taxon>Mycobacteriales</taxon>
        <taxon>Nocardiaceae</taxon>
        <taxon>Rhodococcus</taxon>
    </lineage>
</organism>
<dbReference type="Proteomes" id="UP000028488">
    <property type="component" value="Chromosome"/>
</dbReference>
<dbReference type="EMBL" id="CP008947">
    <property type="protein sequence ID" value="AII07611.1"/>
    <property type="molecule type" value="Genomic_DNA"/>
</dbReference>
<name>A0A076ENY9_RHOOP</name>
<evidence type="ECO:0000256" key="1">
    <source>
        <dbReference type="ARBA" id="ARBA00006754"/>
    </source>
</evidence>
<proteinExistence type="inferred from homology"/>
<comment type="similarity">
    <text evidence="1">Belongs to the CdaR family.</text>
</comment>
<evidence type="ECO:0000313" key="6">
    <source>
        <dbReference type="Proteomes" id="UP000028488"/>
    </source>
</evidence>
<accession>A0A076ENY9</accession>
<gene>
    <name evidence="5" type="ORF">EP51_24345</name>
</gene>
<evidence type="ECO:0000313" key="5">
    <source>
        <dbReference type="EMBL" id="AII07611.1"/>
    </source>
</evidence>
<sequence>MAITVRRLTQRRDLGLSIVAGLEGADRVIDWAHAIELADPTPWLAGGELVMTTGLQIGTEADEQFEYVAGLVQAGTVALAFDTGTTFDRVPDGIRSAGDELGLPILAVPASTPFIAITRAVIDELTADQVRGVQRVVDQQENFARATLRGGIPAVISALGRALSSTVAVIDTDDRVLAVHGPDSARVIRLARRMADSARSRSGRRQTSKVVADDEGYCTIQSVSAAQEQHGYLAVSSTEPLPSSDRLLVAHAVSLVSIELGKPAKVVDTEQRLRAAVTQALLSLGDDLDVSLLRYFGFDADSRIAAIVLTNVGPLLAAERQTAAALAGHATPYLMTPTANELTIIVPAERSLELGSQLQQQVSAQLQRTLGGGLGLPAPIVAAALSVRQATAAMRAGRSPTGQLVNFADLGTFSLLLGSQSAEELHTLEQSMLGALDVYDATHPASSSLVATLTAFLEHNGQTEVAAATLGIHRHTMRNRLNKVVELTGRDINSAHVRAELWIAVKARELLGTIQEAP</sequence>
<dbReference type="InterPro" id="IPR012914">
    <property type="entry name" value="PucR_dom"/>
</dbReference>
<evidence type="ECO:0000259" key="4">
    <source>
        <dbReference type="Pfam" id="PF17853"/>
    </source>
</evidence>
<dbReference type="InterPro" id="IPR025736">
    <property type="entry name" value="PucR_C-HTH_dom"/>
</dbReference>